<feature type="binding site" evidence="6">
    <location>
        <position position="73"/>
    </location>
    <ligand>
        <name>ATP</name>
        <dbReference type="ChEBI" id="CHEBI:30616"/>
    </ligand>
</feature>
<dbReference type="InterPro" id="IPR001245">
    <property type="entry name" value="Ser-Thr/Tyr_kinase_cat_dom"/>
</dbReference>
<keyword evidence="3 6" id="KW-0547">Nucleotide-binding</keyword>
<dbReference type="InterPro" id="IPR008271">
    <property type="entry name" value="Ser/Thr_kinase_AS"/>
</dbReference>
<name>A0A5J9V5Y0_9POAL</name>
<feature type="non-terminal residue" evidence="8">
    <location>
        <position position="1"/>
    </location>
</feature>
<evidence type="ECO:0000256" key="3">
    <source>
        <dbReference type="ARBA" id="ARBA00022741"/>
    </source>
</evidence>
<dbReference type="OrthoDB" id="663472at2759"/>
<dbReference type="SUPFAM" id="SSF56112">
    <property type="entry name" value="Protein kinase-like (PK-like)"/>
    <property type="match status" value="2"/>
</dbReference>
<dbReference type="EMBL" id="RWGY01000011">
    <property type="protein sequence ID" value="TVU31333.1"/>
    <property type="molecule type" value="Genomic_DNA"/>
</dbReference>
<dbReference type="InterPro" id="IPR011009">
    <property type="entry name" value="Kinase-like_dom_sf"/>
</dbReference>
<dbReference type="FunFam" id="3.30.200.20:FF:000337">
    <property type="entry name" value="Wall-associated receptor kinase 3"/>
    <property type="match status" value="1"/>
</dbReference>
<dbReference type="Pfam" id="PF07714">
    <property type="entry name" value="PK_Tyr_Ser-Thr"/>
    <property type="match status" value="1"/>
</dbReference>
<protein>
    <recommendedName>
        <fullName evidence="7">Protein kinase domain-containing protein</fullName>
    </recommendedName>
</protein>
<dbReference type="GO" id="GO:0007166">
    <property type="term" value="P:cell surface receptor signaling pathway"/>
    <property type="evidence" value="ECO:0007669"/>
    <property type="project" value="InterPro"/>
</dbReference>
<comment type="caution">
    <text evidence="8">The sequence shown here is derived from an EMBL/GenBank/DDBJ whole genome shotgun (WGS) entry which is preliminary data.</text>
</comment>
<dbReference type="AlphaFoldDB" id="A0A5J9V5Y0"/>
<dbReference type="Pfam" id="PF00069">
    <property type="entry name" value="Pkinase"/>
    <property type="match status" value="1"/>
</dbReference>
<dbReference type="FunFam" id="1.10.510.10:FF:000621">
    <property type="entry name" value="Serine/threonine-protein kinase"/>
    <property type="match status" value="1"/>
</dbReference>
<dbReference type="InterPro" id="IPR045274">
    <property type="entry name" value="WAK-like"/>
</dbReference>
<keyword evidence="4" id="KW-0418">Kinase</keyword>
<dbReference type="PANTHER" id="PTHR27005">
    <property type="entry name" value="WALL-ASSOCIATED RECEPTOR KINASE-LIKE 21"/>
    <property type="match status" value="1"/>
</dbReference>
<feature type="domain" description="Protein kinase" evidence="7">
    <location>
        <begin position="45"/>
        <end position="309"/>
    </location>
</feature>
<dbReference type="PROSITE" id="PS00108">
    <property type="entry name" value="PROTEIN_KINASE_ST"/>
    <property type="match status" value="2"/>
</dbReference>
<dbReference type="Gene3D" id="3.30.200.20">
    <property type="entry name" value="Phosphorylase Kinase, domain 1"/>
    <property type="match status" value="2"/>
</dbReference>
<accession>A0A5J9V5Y0</accession>
<keyword evidence="5 6" id="KW-0067">ATP-binding</keyword>
<dbReference type="FunFam" id="1.10.510.10:FF:000474">
    <property type="entry name" value="Wall-associated receptor kinase 3"/>
    <property type="match status" value="1"/>
</dbReference>
<evidence type="ECO:0000256" key="4">
    <source>
        <dbReference type="ARBA" id="ARBA00022777"/>
    </source>
</evidence>
<dbReference type="PROSITE" id="PS00107">
    <property type="entry name" value="PROTEIN_KINASE_ATP"/>
    <property type="match status" value="1"/>
</dbReference>
<dbReference type="GO" id="GO:0004674">
    <property type="term" value="F:protein serine/threonine kinase activity"/>
    <property type="evidence" value="ECO:0007669"/>
    <property type="project" value="UniProtKB-KW"/>
</dbReference>
<dbReference type="InterPro" id="IPR000719">
    <property type="entry name" value="Prot_kinase_dom"/>
</dbReference>
<dbReference type="Gene3D" id="1.10.510.10">
    <property type="entry name" value="Transferase(Phosphotransferase) domain 1"/>
    <property type="match status" value="2"/>
</dbReference>
<dbReference type="PANTHER" id="PTHR27005:SF321">
    <property type="entry name" value="OS11G0553500 PROTEIN"/>
    <property type="match status" value="1"/>
</dbReference>
<reference evidence="8 9" key="1">
    <citation type="journal article" date="2019" name="Sci. Rep.">
        <title>A high-quality genome of Eragrostis curvula grass provides insights into Poaceae evolution and supports new strategies to enhance forage quality.</title>
        <authorList>
            <person name="Carballo J."/>
            <person name="Santos B.A.C.M."/>
            <person name="Zappacosta D."/>
            <person name="Garbus I."/>
            <person name="Selva J.P."/>
            <person name="Gallo C.A."/>
            <person name="Diaz A."/>
            <person name="Albertini E."/>
            <person name="Caccamo M."/>
            <person name="Echenique V."/>
        </authorList>
    </citation>
    <scope>NUCLEOTIDE SEQUENCE [LARGE SCALE GENOMIC DNA]</scope>
    <source>
        <strain evidence="9">cv. Victoria</strain>
        <tissue evidence="8">Leaf</tissue>
    </source>
</reference>
<evidence type="ECO:0000259" key="7">
    <source>
        <dbReference type="PROSITE" id="PS50011"/>
    </source>
</evidence>
<evidence type="ECO:0000256" key="1">
    <source>
        <dbReference type="ARBA" id="ARBA00022527"/>
    </source>
</evidence>
<dbReference type="GO" id="GO:0005524">
    <property type="term" value="F:ATP binding"/>
    <property type="evidence" value="ECO:0007669"/>
    <property type="project" value="UniProtKB-UniRule"/>
</dbReference>
<dbReference type="PROSITE" id="PS50011">
    <property type="entry name" value="PROTEIN_KINASE_DOM"/>
    <property type="match status" value="2"/>
</dbReference>
<keyword evidence="1" id="KW-0723">Serine/threonine-protein kinase</keyword>
<gene>
    <name evidence="8" type="ORF">EJB05_23015</name>
</gene>
<evidence type="ECO:0000256" key="2">
    <source>
        <dbReference type="ARBA" id="ARBA00022679"/>
    </source>
</evidence>
<dbReference type="GO" id="GO:0005886">
    <property type="term" value="C:plasma membrane"/>
    <property type="evidence" value="ECO:0007669"/>
    <property type="project" value="TreeGrafter"/>
</dbReference>
<evidence type="ECO:0000313" key="9">
    <source>
        <dbReference type="Proteomes" id="UP000324897"/>
    </source>
</evidence>
<sequence length="679" mass="77000">MEEGLDLPENKLRDFIQHSNKEKWRCDNNHNIKYFTEEEIRAITNNYITKIGSGAFGDVYRGDLRDGQPVAVKRNIHANTKEEFAKEVITHSQINHKNVVRLLGCCIEGNAQMMVFEHVPKGNLSDHLHRPDTIISLETRLSIAIECAEALWCMHSMYRPVLHGDIKPSNILLDDNLHAKVSDFGLARLLSAGGNSDRTINVIGSIGYMDPTFIKEGCLSPKIDVYSFGVVLIELVTKTKPTDNRKNVVQRFARFSAKEKIVRELFDPDIANAGSMKVLEGIGRIAKECLKEKIDVRPEMKDVAGRLWELRTILEQAKEKAGRQFISGGSVHMIRNLGIFNRTPSSKELSGEIVQHINNITIFRYKELENITQNFSTLIGKGKNVKVYLGALQDNTRVAVRIPRPKRPGSRKEAVVAELIIHSQMQHRNIVKLVGCCWEMDFPVLVTEYAPNGSLDKYLLVKADGGKSAADQHDGKQFLDLNMRYQIAQGVASAMAYLHEERQEWVLHRDIKPGNILLDNHFCPMVCGFGLSKMQDKAKPHVSADILGTRGYMAPEWLNRPEHITAKADVYSFGMVLLEIVSGRRDYWYPQKSVNSKDSPLPEWTYKKLYVERHIITDSYSDDANAAIVERMVNTAMWCLQFRADTRPSMGEVSKMLEGTVEITEPPKPDGYKQSEYFK</sequence>
<evidence type="ECO:0000256" key="5">
    <source>
        <dbReference type="ARBA" id="ARBA00022840"/>
    </source>
</evidence>
<keyword evidence="2" id="KW-0808">Transferase</keyword>
<organism evidence="8 9">
    <name type="scientific">Eragrostis curvula</name>
    <name type="common">weeping love grass</name>
    <dbReference type="NCBI Taxonomy" id="38414"/>
    <lineage>
        <taxon>Eukaryota</taxon>
        <taxon>Viridiplantae</taxon>
        <taxon>Streptophyta</taxon>
        <taxon>Embryophyta</taxon>
        <taxon>Tracheophyta</taxon>
        <taxon>Spermatophyta</taxon>
        <taxon>Magnoliopsida</taxon>
        <taxon>Liliopsida</taxon>
        <taxon>Poales</taxon>
        <taxon>Poaceae</taxon>
        <taxon>PACMAD clade</taxon>
        <taxon>Chloridoideae</taxon>
        <taxon>Eragrostideae</taxon>
        <taxon>Eragrostidinae</taxon>
        <taxon>Eragrostis</taxon>
    </lineage>
</organism>
<evidence type="ECO:0000313" key="8">
    <source>
        <dbReference type="EMBL" id="TVU31333.1"/>
    </source>
</evidence>
<proteinExistence type="predicted"/>
<dbReference type="Gramene" id="TVU31333">
    <property type="protein sequence ID" value="TVU31333"/>
    <property type="gene ID" value="EJB05_23015"/>
</dbReference>
<feature type="domain" description="Protein kinase" evidence="7">
    <location>
        <begin position="373"/>
        <end position="661"/>
    </location>
</feature>
<evidence type="ECO:0000256" key="6">
    <source>
        <dbReference type="PROSITE-ProRule" id="PRU10141"/>
    </source>
</evidence>
<keyword evidence="9" id="KW-1185">Reference proteome</keyword>
<dbReference type="Proteomes" id="UP000324897">
    <property type="component" value="Chromosome 1"/>
</dbReference>
<dbReference type="SMART" id="SM00220">
    <property type="entry name" value="S_TKc"/>
    <property type="match status" value="2"/>
</dbReference>
<dbReference type="InterPro" id="IPR017441">
    <property type="entry name" value="Protein_kinase_ATP_BS"/>
</dbReference>